<reference evidence="6 7" key="1">
    <citation type="submission" date="2020-08" db="EMBL/GenBank/DDBJ databases">
        <title>Genomic Encyclopedia of Type Strains, Phase IV (KMG-IV): sequencing the most valuable type-strain genomes for metagenomic binning, comparative biology and taxonomic classification.</title>
        <authorList>
            <person name="Goeker M."/>
        </authorList>
    </citation>
    <scope>NUCLEOTIDE SEQUENCE [LARGE SCALE GENOMIC DNA]</scope>
    <source>
        <strain evidence="6 7">DSM 22336</strain>
    </source>
</reference>
<keyword evidence="6" id="KW-0315">Glutamine amidotransferase</keyword>
<protein>
    <recommendedName>
        <fullName evidence="5">gamma-glutamyl-gamma-aminobutyrate hydrolase</fullName>
        <ecNumber evidence="5">3.5.1.94</ecNumber>
    </recommendedName>
</protein>
<dbReference type="InterPro" id="IPR044668">
    <property type="entry name" value="PuuD-like"/>
</dbReference>
<dbReference type="GO" id="GO:0033969">
    <property type="term" value="F:gamma-glutamyl-gamma-aminobutyrate hydrolase activity"/>
    <property type="evidence" value="ECO:0007669"/>
    <property type="project" value="UniProtKB-EC"/>
</dbReference>
<dbReference type="GO" id="GO:0006598">
    <property type="term" value="P:polyamine catabolic process"/>
    <property type="evidence" value="ECO:0007669"/>
    <property type="project" value="TreeGrafter"/>
</dbReference>
<name>A0A841LPM8_9HYPH</name>
<evidence type="ECO:0000313" key="7">
    <source>
        <dbReference type="Proteomes" id="UP000555393"/>
    </source>
</evidence>
<dbReference type="RefSeq" id="WP_184219448.1">
    <property type="nucleotide sequence ID" value="NZ_JACIIU010000001.1"/>
</dbReference>
<dbReference type="GO" id="GO:0016740">
    <property type="term" value="F:transferase activity"/>
    <property type="evidence" value="ECO:0007669"/>
    <property type="project" value="UniProtKB-KW"/>
</dbReference>
<dbReference type="Pfam" id="PF07722">
    <property type="entry name" value="Peptidase_C26"/>
    <property type="match status" value="1"/>
</dbReference>
<keyword evidence="6" id="KW-0808">Transferase</keyword>
<comment type="pathway">
    <text evidence="4">Amine and polyamine degradation; putrescine degradation; 4-aminobutanoate from putrescine: step 4/4.</text>
</comment>
<organism evidence="6 7">
    <name type="scientific">Paenochrobactrum gallinarii</name>
    <dbReference type="NCBI Taxonomy" id="643673"/>
    <lineage>
        <taxon>Bacteria</taxon>
        <taxon>Pseudomonadati</taxon>
        <taxon>Pseudomonadota</taxon>
        <taxon>Alphaproteobacteria</taxon>
        <taxon>Hyphomicrobiales</taxon>
        <taxon>Brucellaceae</taxon>
        <taxon>Paenochrobactrum</taxon>
    </lineage>
</organism>
<dbReference type="SUPFAM" id="SSF52317">
    <property type="entry name" value="Class I glutamine amidotransferase-like"/>
    <property type="match status" value="1"/>
</dbReference>
<accession>A0A841LPM8</accession>
<comment type="catalytic activity">
    <reaction evidence="2">
        <text>4-(gamma-L-glutamylamino)butanoate + H2O = 4-aminobutanoate + L-glutamate</text>
        <dbReference type="Rhea" id="RHEA:19737"/>
        <dbReference type="ChEBI" id="CHEBI:15377"/>
        <dbReference type="ChEBI" id="CHEBI:29985"/>
        <dbReference type="ChEBI" id="CHEBI:58800"/>
        <dbReference type="ChEBI" id="CHEBI:59888"/>
        <dbReference type="EC" id="3.5.1.94"/>
    </reaction>
</comment>
<comment type="similarity">
    <text evidence="1">Belongs to the peptidase C26 family.</text>
</comment>
<evidence type="ECO:0000256" key="2">
    <source>
        <dbReference type="ARBA" id="ARBA00052718"/>
    </source>
</evidence>
<dbReference type="GO" id="GO:0005829">
    <property type="term" value="C:cytosol"/>
    <property type="evidence" value="ECO:0007669"/>
    <property type="project" value="TreeGrafter"/>
</dbReference>
<dbReference type="EMBL" id="JACIIU010000001">
    <property type="protein sequence ID" value="MBB6259983.1"/>
    <property type="molecule type" value="Genomic_DNA"/>
</dbReference>
<dbReference type="PROSITE" id="PS51273">
    <property type="entry name" value="GATASE_TYPE_1"/>
    <property type="match status" value="1"/>
</dbReference>
<dbReference type="AlphaFoldDB" id="A0A841LPM8"/>
<evidence type="ECO:0000256" key="3">
    <source>
        <dbReference type="ARBA" id="ARBA00055068"/>
    </source>
</evidence>
<dbReference type="PANTHER" id="PTHR43235">
    <property type="entry name" value="GLUTAMINE AMIDOTRANSFERASE PB2B2.05-RELATED"/>
    <property type="match status" value="1"/>
</dbReference>
<keyword evidence="7" id="KW-1185">Reference proteome</keyword>
<dbReference type="Proteomes" id="UP000555393">
    <property type="component" value="Unassembled WGS sequence"/>
</dbReference>
<evidence type="ECO:0000313" key="6">
    <source>
        <dbReference type="EMBL" id="MBB6259983.1"/>
    </source>
</evidence>
<dbReference type="FunFam" id="3.40.50.880:FF:000030">
    <property type="entry name" value="Gamma-glutamyl-gamma-aminobutyrate hydrolase PuuD"/>
    <property type="match status" value="1"/>
</dbReference>
<sequence length="253" mass="27435">MSHTKRPLVAIPSDLKTINNVSWHAVSEQYLIAAAEIAGLTPIIIPAMGDAISIDTVLDAVDGVLLSGAVSNIYPDHYGVEADSTYEPFDQARDATTLPLIRKAIEKGVPLLAICRGLQELNVALGGSLATEIHEIDGRNDHRSPTSDIRDECYRLSHPVTIEPDSCLATIINAQTITVNSLHRQAIDNLAPGLSVEAMAEDGTIEAVSVKDAKTFALGTQWHPEYWAKTDAPSRRIFEAFGDAVRAHHQNRD</sequence>
<comment type="function">
    <text evidence="3">Involved in the breakdown of putrescine via hydrolysis of the gamma-glutamyl linkage of gamma-glutamyl-gamma-aminobutyrate.</text>
</comment>
<proteinExistence type="inferred from homology"/>
<gene>
    <name evidence="6" type="ORF">FHS77_000491</name>
</gene>
<dbReference type="InterPro" id="IPR011697">
    <property type="entry name" value="Peptidase_C26"/>
</dbReference>
<dbReference type="CDD" id="cd01745">
    <property type="entry name" value="GATase1_2"/>
    <property type="match status" value="1"/>
</dbReference>
<dbReference type="InterPro" id="IPR029062">
    <property type="entry name" value="Class_I_gatase-like"/>
</dbReference>
<evidence type="ECO:0000256" key="4">
    <source>
        <dbReference type="ARBA" id="ARBA00060634"/>
    </source>
</evidence>
<evidence type="ECO:0000256" key="5">
    <source>
        <dbReference type="ARBA" id="ARBA00066788"/>
    </source>
</evidence>
<dbReference type="Gene3D" id="3.40.50.880">
    <property type="match status" value="1"/>
</dbReference>
<comment type="caution">
    <text evidence="6">The sequence shown here is derived from an EMBL/GenBank/DDBJ whole genome shotgun (WGS) entry which is preliminary data.</text>
</comment>
<dbReference type="PANTHER" id="PTHR43235:SF1">
    <property type="entry name" value="GLUTAMINE AMIDOTRANSFERASE PB2B2.05-RELATED"/>
    <property type="match status" value="1"/>
</dbReference>
<evidence type="ECO:0000256" key="1">
    <source>
        <dbReference type="ARBA" id="ARBA00011083"/>
    </source>
</evidence>
<dbReference type="EC" id="3.5.1.94" evidence="5"/>